<dbReference type="OrthoDB" id="1876721at2759"/>
<sequence>MSLAVAFTTSGSTTAQLVTFRLQQQQQQQQIKAKKKEVVKPRNPTNISRVGFGGERKEPSWGCVKGCGACCKLDKGPSFATPEEIFENPSDIQVLSLLSSINKLHSTLFIFLEI</sequence>
<accession>A0A200QHS4</accession>
<dbReference type="PANTHER" id="PTHR36791:SF2">
    <property type="entry name" value="OS03G0363400 PROTEIN"/>
    <property type="match status" value="1"/>
</dbReference>
<evidence type="ECO:0000256" key="1">
    <source>
        <dbReference type="SAM" id="MobiDB-lite"/>
    </source>
</evidence>
<organism evidence="2 3">
    <name type="scientific">Macleaya cordata</name>
    <name type="common">Five-seeded plume-poppy</name>
    <name type="synonym">Bocconia cordata</name>
    <dbReference type="NCBI Taxonomy" id="56857"/>
    <lineage>
        <taxon>Eukaryota</taxon>
        <taxon>Viridiplantae</taxon>
        <taxon>Streptophyta</taxon>
        <taxon>Embryophyta</taxon>
        <taxon>Tracheophyta</taxon>
        <taxon>Spermatophyta</taxon>
        <taxon>Magnoliopsida</taxon>
        <taxon>Ranunculales</taxon>
        <taxon>Papaveraceae</taxon>
        <taxon>Papaveroideae</taxon>
        <taxon>Macleaya</taxon>
    </lineage>
</organism>
<dbReference type="PANTHER" id="PTHR36791">
    <property type="entry name" value="OS03G0363400 PROTEIN"/>
    <property type="match status" value="1"/>
</dbReference>
<gene>
    <name evidence="2" type="ORF">BVC80_1751g135</name>
</gene>
<proteinExistence type="predicted"/>
<name>A0A200QHS4_MACCD</name>
<dbReference type="FunCoup" id="A0A200QHS4">
    <property type="interactions" value="1218"/>
</dbReference>
<evidence type="ECO:0000313" key="3">
    <source>
        <dbReference type="Proteomes" id="UP000195402"/>
    </source>
</evidence>
<dbReference type="EMBL" id="MVGT01002043">
    <property type="protein sequence ID" value="OVA09969.1"/>
    <property type="molecule type" value="Genomic_DNA"/>
</dbReference>
<feature type="region of interest" description="Disordered" evidence="1">
    <location>
        <begin position="33"/>
        <end position="53"/>
    </location>
</feature>
<reference evidence="2 3" key="1">
    <citation type="journal article" date="2017" name="Mol. Plant">
        <title>The Genome of Medicinal Plant Macleaya cordata Provides New Insights into Benzylisoquinoline Alkaloids Metabolism.</title>
        <authorList>
            <person name="Liu X."/>
            <person name="Liu Y."/>
            <person name="Huang P."/>
            <person name="Ma Y."/>
            <person name="Qing Z."/>
            <person name="Tang Q."/>
            <person name="Cao H."/>
            <person name="Cheng P."/>
            <person name="Zheng Y."/>
            <person name="Yuan Z."/>
            <person name="Zhou Y."/>
            <person name="Liu J."/>
            <person name="Tang Z."/>
            <person name="Zhuo Y."/>
            <person name="Zhang Y."/>
            <person name="Yu L."/>
            <person name="Huang J."/>
            <person name="Yang P."/>
            <person name="Peng Q."/>
            <person name="Zhang J."/>
            <person name="Jiang W."/>
            <person name="Zhang Z."/>
            <person name="Lin K."/>
            <person name="Ro D.K."/>
            <person name="Chen X."/>
            <person name="Xiong X."/>
            <person name="Shang Y."/>
            <person name="Huang S."/>
            <person name="Zeng J."/>
        </authorList>
    </citation>
    <scope>NUCLEOTIDE SEQUENCE [LARGE SCALE GENOMIC DNA]</scope>
    <source>
        <strain evidence="3">cv. BLH2017</strain>
        <tissue evidence="2">Root</tissue>
    </source>
</reference>
<keyword evidence="3" id="KW-1185">Reference proteome</keyword>
<dbReference type="STRING" id="56857.A0A200QHS4"/>
<comment type="caution">
    <text evidence="2">The sequence shown here is derived from an EMBL/GenBank/DDBJ whole genome shotgun (WGS) entry which is preliminary data.</text>
</comment>
<protein>
    <submittedName>
        <fullName evidence="2">Uncharacterized protein</fullName>
    </submittedName>
</protein>
<dbReference type="AlphaFoldDB" id="A0A200QHS4"/>
<dbReference type="Proteomes" id="UP000195402">
    <property type="component" value="Unassembled WGS sequence"/>
</dbReference>
<evidence type="ECO:0000313" key="2">
    <source>
        <dbReference type="EMBL" id="OVA09969.1"/>
    </source>
</evidence>
<dbReference type="InParanoid" id="A0A200QHS4"/>